<dbReference type="RefSeq" id="WP_144069216.1">
    <property type="nucleotide sequence ID" value="NZ_CP041636.1"/>
</dbReference>
<dbReference type="GO" id="GO:0016989">
    <property type="term" value="F:sigma factor antagonist activity"/>
    <property type="evidence" value="ECO:0007669"/>
    <property type="project" value="TreeGrafter"/>
</dbReference>
<evidence type="ECO:0000313" key="4">
    <source>
        <dbReference type="EMBL" id="QDO98235.1"/>
    </source>
</evidence>
<evidence type="ECO:0000259" key="2">
    <source>
        <dbReference type="Pfam" id="PF04773"/>
    </source>
</evidence>
<organism evidence="4 5">
    <name type="scientific">Ferrovibrio terrae</name>
    <dbReference type="NCBI Taxonomy" id="2594003"/>
    <lineage>
        <taxon>Bacteria</taxon>
        <taxon>Pseudomonadati</taxon>
        <taxon>Pseudomonadota</taxon>
        <taxon>Alphaproteobacteria</taxon>
        <taxon>Rhodospirillales</taxon>
        <taxon>Rhodospirillaceae</taxon>
        <taxon>Ferrovibrio</taxon>
    </lineage>
</organism>
<keyword evidence="1" id="KW-0472">Membrane</keyword>
<evidence type="ECO:0000256" key="1">
    <source>
        <dbReference type="SAM" id="Phobius"/>
    </source>
</evidence>
<dbReference type="Pfam" id="PF16220">
    <property type="entry name" value="DUF4880"/>
    <property type="match status" value="1"/>
</dbReference>
<feature type="domain" description="FecR protein" evidence="2">
    <location>
        <begin position="122"/>
        <end position="216"/>
    </location>
</feature>
<dbReference type="Pfam" id="PF04773">
    <property type="entry name" value="FecR"/>
    <property type="match status" value="1"/>
</dbReference>
<dbReference type="PANTHER" id="PTHR30273">
    <property type="entry name" value="PERIPLASMIC SIGNAL SENSOR AND SIGMA FACTOR ACTIVATOR FECR-RELATED"/>
    <property type="match status" value="1"/>
</dbReference>
<dbReference type="InterPro" id="IPR006860">
    <property type="entry name" value="FecR"/>
</dbReference>
<keyword evidence="1" id="KW-0812">Transmembrane</keyword>
<dbReference type="KEGG" id="fer:FNB15_13565"/>
<dbReference type="EMBL" id="CP041636">
    <property type="protein sequence ID" value="QDO98235.1"/>
    <property type="molecule type" value="Genomic_DNA"/>
</dbReference>
<gene>
    <name evidence="4" type="ORF">FNB15_13565</name>
</gene>
<reference evidence="4 5" key="1">
    <citation type="submission" date="2019-07" db="EMBL/GenBank/DDBJ databases">
        <title>Genome sequencing for Ferrovibrio sp. K5.</title>
        <authorList>
            <person name="Park S.-J."/>
        </authorList>
    </citation>
    <scope>NUCLEOTIDE SEQUENCE [LARGE SCALE GENOMIC DNA]</scope>
    <source>
        <strain evidence="4 5">K5</strain>
    </source>
</reference>
<keyword evidence="5" id="KW-1185">Reference proteome</keyword>
<keyword evidence="1" id="KW-1133">Transmembrane helix</keyword>
<feature type="domain" description="FecR N-terminal" evidence="3">
    <location>
        <begin position="14"/>
        <end position="52"/>
    </location>
</feature>
<dbReference type="Gene3D" id="3.55.50.30">
    <property type="match status" value="1"/>
</dbReference>
<dbReference type="PIRSF" id="PIRSF018266">
    <property type="entry name" value="FecR"/>
    <property type="match status" value="1"/>
</dbReference>
<protein>
    <submittedName>
        <fullName evidence="4">DUF4974 domain-containing protein</fullName>
    </submittedName>
</protein>
<dbReference type="InterPro" id="IPR032623">
    <property type="entry name" value="FecR_N"/>
</dbReference>
<proteinExistence type="predicted"/>
<sequence length="332" mass="36539">MTSNDQQRGRIESEATDWLVLQTAGRLDTCAESAFETWIGRSPLHRAVYDELRNTWDSLAELQRNPGHLLRHTALLHRRAQTMPPPRRLTAALAALAASLLLMVALGASIWFGDLATLLTADHRSARGEVRSVFLADGSQVDLGPASAIRLHFNADERRIELLSGSAFFHAAPQTLANGRPFIVETANLSVRALGTQFAVERLAERDIVAVAEHDVEVTLHGAGEQRMVLSPGQSMRYRHGAPQGSVGSIDPREIAAWRSGNLVFYQAPLGEVVAELNRYRRSRIVIMDDELSARVVSGVVRADDPDGALKVVTDELRVRKTEVPLFAIIHK</sequence>
<accession>A0A516H3B7</accession>
<dbReference type="OrthoDB" id="1098280at2"/>
<dbReference type="AlphaFoldDB" id="A0A516H3B7"/>
<dbReference type="PANTHER" id="PTHR30273:SF2">
    <property type="entry name" value="PROTEIN FECR"/>
    <property type="match status" value="1"/>
</dbReference>
<evidence type="ECO:0000259" key="3">
    <source>
        <dbReference type="Pfam" id="PF16220"/>
    </source>
</evidence>
<dbReference type="Proteomes" id="UP000317496">
    <property type="component" value="Chromosome"/>
</dbReference>
<evidence type="ECO:0000313" key="5">
    <source>
        <dbReference type="Proteomes" id="UP000317496"/>
    </source>
</evidence>
<feature type="transmembrane region" description="Helical" evidence="1">
    <location>
        <begin position="89"/>
        <end position="112"/>
    </location>
</feature>
<dbReference type="InterPro" id="IPR012373">
    <property type="entry name" value="Ferrdict_sens_TM"/>
</dbReference>
<dbReference type="Gene3D" id="2.60.120.1440">
    <property type="match status" value="1"/>
</dbReference>
<name>A0A516H3B7_9PROT</name>